<dbReference type="OrthoDB" id="9786134at2"/>
<dbReference type="GO" id="GO:0003824">
    <property type="term" value="F:catalytic activity"/>
    <property type="evidence" value="ECO:0007669"/>
    <property type="project" value="InterPro"/>
</dbReference>
<dbReference type="EMBL" id="SLUB01000012">
    <property type="protein sequence ID" value="THE12989.1"/>
    <property type="molecule type" value="Genomic_DNA"/>
</dbReference>
<dbReference type="AlphaFoldDB" id="A0A4S3PTE2"/>
<dbReference type="InterPro" id="IPR052353">
    <property type="entry name" value="Benzoxazolinone_Detox_Enz"/>
</dbReference>
<dbReference type="STRING" id="1033734.GCA_000285535_02096"/>
<sequence length="218" mass="24874">MTIEIKNFSIGLPEKMTYGKNEEMMTAIRKQAVEEAFLTKDGFRGDGVADLKHHGGPDRAVCIYPFEHYSLWESEFLVQLPLPTFGENLTLTNMEEKAVYIGDIYQVGDAVIQITQGRIPCSTITKKTNNPYLLKMMVQTGFTGYLARVLKEGMVQKDSVISLVERNSNQVSILEANEIYFKKPRDIEGIQKILSVEELADEWKEMLHERLTRLEASF</sequence>
<dbReference type="Pfam" id="PF03473">
    <property type="entry name" value="MOSC"/>
    <property type="match status" value="1"/>
</dbReference>
<dbReference type="InterPro" id="IPR011037">
    <property type="entry name" value="Pyrv_Knase-like_insert_dom_sf"/>
</dbReference>
<dbReference type="Proteomes" id="UP000306477">
    <property type="component" value="Unassembled WGS sequence"/>
</dbReference>
<evidence type="ECO:0000259" key="1">
    <source>
        <dbReference type="PROSITE" id="PS51340"/>
    </source>
</evidence>
<proteinExistence type="predicted"/>
<dbReference type="PANTHER" id="PTHR30212">
    <property type="entry name" value="PROTEIN YIIM"/>
    <property type="match status" value="1"/>
</dbReference>
<comment type="caution">
    <text evidence="2">The sequence shown here is derived from an EMBL/GenBank/DDBJ whole genome shotgun (WGS) entry which is preliminary data.</text>
</comment>
<reference evidence="2 3" key="1">
    <citation type="journal article" date="2019" name="Indoor Air">
        <title>Impacts of indoor surface finishes on bacterial viability.</title>
        <authorList>
            <person name="Hu J."/>
            <person name="Maamar S.B."/>
            <person name="Glawe A.J."/>
            <person name="Gottel N."/>
            <person name="Gilbert J.A."/>
            <person name="Hartmann E.M."/>
        </authorList>
    </citation>
    <scope>NUCLEOTIDE SEQUENCE [LARGE SCALE GENOMIC DNA]</scope>
    <source>
        <strain evidence="2 3">AF060A6</strain>
    </source>
</reference>
<evidence type="ECO:0000313" key="2">
    <source>
        <dbReference type="EMBL" id="THE12989.1"/>
    </source>
</evidence>
<dbReference type="PANTHER" id="PTHR30212:SF2">
    <property type="entry name" value="PROTEIN YIIM"/>
    <property type="match status" value="1"/>
</dbReference>
<dbReference type="InterPro" id="IPR005302">
    <property type="entry name" value="MoCF_Sase_C"/>
</dbReference>
<keyword evidence="3" id="KW-1185">Reference proteome</keyword>
<evidence type="ECO:0000313" key="3">
    <source>
        <dbReference type="Proteomes" id="UP000306477"/>
    </source>
</evidence>
<dbReference type="SUPFAM" id="SSF50800">
    <property type="entry name" value="PK beta-barrel domain-like"/>
    <property type="match status" value="1"/>
</dbReference>
<organism evidence="2 3">
    <name type="scientific">Bacillus timonensis</name>
    <dbReference type="NCBI Taxonomy" id="1033734"/>
    <lineage>
        <taxon>Bacteria</taxon>
        <taxon>Bacillati</taxon>
        <taxon>Bacillota</taxon>
        <taxon>Bacilli</taxon>
        <taxon>Bacillales</taxon>
        <taxon>Bacillaceae</taxon>
        <taxon>Bacillus</taxon>
    </lineage>
</organism>
<dbReference type="InterPro" id="IPR005163">
    <property type="entry name" value="Tri_helical_YiiM-like"/>
</dbReference>
<dbReference type="GO" id="GO:0030170">
    <property type="term" value="F:pyridoxal phosphate binding"/>
    <property type="evidence" value="ECO:0007669"/>
    <property type="project" value="InterPro"/>
</dbReference>
<gene>
    <name evidence="2" type="ORF">E1I69_08935</name>
</gene>
<dbReference type="RefSeq" id="WP_136379265.1">
    <property type="nucleotide sequence ID" value="NZ_SLUB01000012.1"/>
</dbReference>
<feature type="domain" description="MOSC" evidence="1">
    <location>
        <begin position="30"/>
        <end position="164"/>
    </location>
</feature>
<name>A0A4S3PTE2_9BACI</name>
<dbReference type="PROSITE" id="PS51340">
    <property type="entry name" value="MOSC"/>
    <property type="match status" value="1"/>
</dbReference>
<dbReference type="GO" id="GO:0030151">
    <property type="term" value="F:molybdenum ion binding"/>
    <property type="evidence" value="ECO:0007669"/>
    <property type="project" value="InterPro"/>
</dbReference>
<protein>
    <submittedName>
        <fullName evidence="2">MOSC domain-containing protein</fullName>
    </submittedName>
</protein>
<accession>A0A4S3PTE2</accession>
<dbReference type="Pfam" id="PF03475">
    <property type="entry name" value="YiiM_3-alpha"/>
    <property type="match status" value="1"/>
</dbReference>
<dbReference type="Gene3D" id="2.40.33.20">
    <property type="entry name" value="PK beta-barrel domain-like"/>
    <property type="match status" value="1"/>
</dbReference>